<sequence length="78" mass="8189">MNTTTTTTTSADPPPLPVNSSSNGLQTETSANPTNHSGPDVDIIQRALDLDLTSYEAAHYWDASTMAPLNEASAVSII</sequence>
<accession>A0ABR1S8R3</accession>
<comment type="caution">
    <text evidence="2">The sequence shown here is derived from an EMBL/GenBank/DDBJ whole genome shotgun (WGS) entry which is preliminary data.</text>
</comment>
<evidence type="ECO:0000256" key="1">
    <source>
        <dbReference type="SAM" id="MobiDB-lite"/>
    </source>
</evidence>
<protein>
    <submittedName>
        <fullName evidence="2">Uncharacterized protein</fullName>
    </submittedName>
</protein>
<name>A0ABR1S8R3_9PEZI</name>
<reference evidence="2 3" key="1">
    <citation type="submission" date="2023-01" db="EMBL/GenBank/DDBJ databases">
        <title>Analysis of 21 Apiospora genomes using comparative genomics revels a genus with tremendous synthesis potential of carbohydrate active enzymes and secondary metabolites.</title>
        <authorList>
            <person name="Sorensen T."/>
        </authorList>
    </citation>
    <scope>NUCLEOTIDE SEQUENCE [LARGE SCALE GENOMIC DNA]</scope>
    <source>
        <strain evidence="2 3">CBS 20057</strain>
    </source>
</reference>
<organism evidence="2 3">
    <name type="scientific">Apiospora marii</name>
    <dbReference type="NCBI Taxonomy" id="335849"/>
    <lineage>
        <taxon>Eukaryota</taxon>
        <taxon>Fungi</taxon>
        <taxon>Dikarya</taxon>
        <taxon>Ascomycota</taxon>
        <taxon>Pezizomycotina</taxon>
        <taxon>Sordariomycetes</taxon>
        <taxon>Xylariomycetidae</taxon>
        <taxon>Amphisphaeriales</taxon>
        <taxon>Apiosporaceae</taxon>
        <taxon>Apiospora</taxon>
    </lineage>
</organism>
<dbReference type="Proteomes" id="UP001396898">
    <property type="component" value="Unassembled WGS sequence"/>
</dbReference>
<proteinExistence type="predicted"/>
<dbReference type="EMBL" id="JAQQWI010000007">
    <property type="protein sequence ID" value="KAK8027402.1"/>
    <property type="molecule type" value="Genomic_DNA"/>
</dbReference>
<feature type="region of interest" description="Disordered" evidence="1">
    <location>
        <begin position="1"/>
        <end position="40"/>
    </location>
</feature>
<feature type="compositionally biased region" description="Polar residues" evidence="1">
    <location>
        <begin position="18"/>
        <end position="37"/>
    </location>
</feature>
<keyword evidence="3" id="KW-1185">Reference proteome</keyword>
<gene>
    <name evidence="2" type="ORF">PG991_004458</name>
</gene>
<evidence type="ECO:0000313" key="3">
    <source>
        <dbReference type="Proteomes" id="UP001396898"/>
    </source>
</evidence>
<evidence type="ECO:0000313" key="2">
    <source>
        <dbReference type="EMBL" id="KAK8027402.1"/>
    </source>
</evidence>